<dbReference type="RefSeq" id="XP_065987885.1">
    <property type="nucleotide sequence ID" value="XM_066131912.1"/>
</dbReference>
<evidence type="ECO:0000256" key="1">
    <source>
        <dbReference type="ARBA" id="ARBA00022741"/>
    </source>
</evidence>
<dbReference type="PROSITE" id="PS51194">
    <property type="entry name" value="HELICASE_CTER"/>
    <property type="match status" value="1"/>
</dbReference>
<feature type="region of interest" description="Disordered" evidence="5">
    <location>
        <begin position="1153"/>
        <end position="1187"/>
    </location>
</feature>
<feature type="region of interest" description="Disordered" evidence="5">
    <location>
        <begin position="650"/>
        <end position="672"/>
    </location>
</feature>
<keyword evidence="4" id="KW-0067">ATP-binding</keyword>
<dbReference type="InterPro" id="IPR014001">
    <property type="entry name" value="Helicase_ATP-bd"/>
</dbReference>
<dbReference type="InterPro" id="IPR027417">
    <property type="entry name" value="P-loop_NTPase"/>
</dbReference>
<dbReference type="PROSITE" id="PS51192">
    <property type="entry name" value="HELICASE_ATP_BIND_1"/>
    <property type="match status" value="1"/>
</dbReference>
<gene>
    <name evidence="8" type="ORF">G6M90_00g114060</name>
</gene>
<evidence type="ECO:0000256" key="2">
    <source>
        <dbReference type="ARBA" id="ARBA00022801"/>
    </source>
</evidence>
<dbReference type="InterPro" id="IPR011545">
    <property type="entry name" value="DEAD/DEAH_box_helicase_dom"/>
</dbReference>
<dbReference type="AlphaFoldDB" id="A0A7D5ZC64"/>
<evidence type="ECO:0008006" key="10">
    <source>
        <dbReference type="Google" id="ProtNLM"/>
    </source>
</evidence>
<dbReference type="EMBL" id="CP058938">
    <property type="protein sequence ID" value="QLI74388.1"/>
    <property type="molecule type" value="Genomic_DNA"/>
</dbReference>
<dbReference type="Pfam" id="PF26076">
    <property type="entry name" value="WHD_DDX60"/>
    <property type="match status" value="1"/>
</dbReference>
<dbReference type="SMART" id="SM00487">
    <property type="entry name" value="DEXDc"/>
    <property type="match status" value="1"/>
</dbReference>
<evidence type="ECO:0000256" key="3">
    <source>
        <dbReference type="ARBA" id="ARBA00022806"/>
    </source>
</evidence>
<protein>
    <recommendedName>
        <fullName evidence="10">Helicase</fullName>
    </recommendedName>
</protein>
<keyword evidence="3" id="KW-0347">Helicase</keyword>
<evidence type="ECO:0000313" key="8">
    <source>
        <dbReference type="EMBL" id="QLI74388.1"/>
    </source>
</evidence>
<dbReference type="InterPro" id="IPR001650">
    <property type="entry name" value="Helicase_C-like"/>
</dbReference>
<feature type="compositionally biased region" description="Basic residues" evidence="5">
    <location>
        <begin position="22"/>
        <end position="32"/>
    </location>
</feature>
<feature type="domain" description="Helicase C-terminal" evidence="7">
    <location>
        <begin position="666"/>
        <end position="840"/>
    </location>
</feature>
<dbReference type="InterPro" id="IPR059032">
    <property type="entry name" value="WHD_DDX60"/>
</dbReference>
<dbReference type="SUPFAM" id="SSF52540">
    <property type="entry name" value="P-loop containing nucleoside triphosphate hydrolases"/>
    <property type="match status" value="1"/>
</dbReference>
<keyword evidence="2" id="KW-0378">Hydrolase</keyword>
<dbReference type="GO" id="GO:0003676">
    <property type="term" value="F:nucleic acid binding"/>
    <property type="evidence" value="ECO:0007669"/>
    <property type="project" value="InterPro"/>
</dbReference>
<feature type="region of interest" description="Disordered" evidence="5">
    <location>
        <begin position="1"/>
        <end position="32"/>
    </location>
</feature>
<evidence type="ECO:0000256" key="5">
    <source>
        <dbReference type="SAM" id="MobiDB-lite"/>
    </source>
</evidence>
<dbReference type="PANTHER" id="PTHR44533:SF4">
    <property type="entry name" value="DEAD_H RNA HELICASE, PUTATIVE-RELATED"/>
    <property type="match status" value="1"/>
</dbReference>
<dbReference type="SMART" id="SM00490">
    <property type="entry name" value="HELICc"/>
    <property type="match status" value="1"/>
</dbReference>
<evidence type="ECO:0000313" key="9">
    <source>
        <dbReference type="Proteomes" id="UP000510686"/>
    </source>
</evidence>
<dbReference type="Pfam" id="PF00270">
    <property type="entry name" value="DEAD"/>
    <property type="match status" value="1"/>
</dbReference>
<dbReference type="Proteomes" id="UP000510686">
    <property type="component" value="Chromosome 7"/>
</dbReference>
<feature type="compositionally biased region" description="Basic residues" evidence="5">
    <location>
        <begin position="650"/>
        <end position="660"/>
    </location>
</feature>
<evidence type="ECO:0000259" key="7">
    <source>
        <dbReference type="PROSITE" id="PS51194"/>
    </source>
</evidence>
<dbReference type="Pfam" id="PF00271">
    <property type="entry name" value="Helicase_C"/>
    <property type="match status" value="1"/>
</dbReference>
<dbReference type="OrthoDB" id="2320933at2759"/>
<evidence type="ECO:0000259" key="6">
    <source>
        <dbReference type="PROSITE" id="PS51192"/>
    </source>
</evidence>
<accession>A0A7D5ZC64</accession>
<proteinExistence type="predicted"/>
<dbReference type="KEGG" id="mbrn:90968301"/>
<dbReference type="GeneID" id="90968301"/>
<dbReference type="GO" id="GO:0004386">
    <property type="term" value="F:helicase activity"/>
    <property type="evidence" value="ECO:0007669"/>
    <property type="project" value="UniProtKB-KW"/>
</dbReference>
<feature type="domain" description="Helicase ATP-binding" evidence="6">
    <location>
        <begin position="226"/>
        <end position="399"/>
    </location>
</feature>
<keyword evidence="9" id="KW-1185">Reference proteome</keyword>
<evidence type="ECO:0000256" key="4">
    <source>
        <dbReference type="ARBA" id="ARBA00022840"/>
    </source>
</evidence>
<dbReference type="Gene3D" id="3.40.50.300">
    <property type="entry name" value="P-loop containing nucleotide triphosphate hydrolases"/>
    <property type="match status" value="2"/>
</dbReference>
<reference evidence="8 9" key="1">
    <citation type="submission" date="2020-07" db="EMBL/GenBank/DDBJ databases">
        <title>Telomere length de novo assembly of all 7 chromosomes of the fungus, Metarhizium brunneum, using a novel assembly pipeline.</title>
        <authorList>
            <person name="Saud z."/>
            <person name="Kortsinoglou A."/>
            <person name="Kouvelis V.N."/>
            <person name="Butt T.M."/>
        </authorList>
    </citation>
    <scope>NUCLEOTIDE SEQUENCE [LARGE SCALE GENOMIC DNA]</scope>
    <source>
        <strain evidence="8 9">4556</strain>
    </source>
</reference>
<dbReference type="GO" id="GO:0005737">
    <property type="term" value="C:cytoplasm"/>
    <property type="evidence" value="ECO:0007669"/>
    <property type="project" value="TreeGrafter"/>
</dbReference>
<organism evidence="8 9">
    <name type="scientific">Metarhizium brunneum</name>
    <dbReference type="NCBI Taxonomy" id="500148"/>
    <lineage>
        <taxon>Eukaryota</taxon>
        <taxon>Fungi</taxon>
        <taxon>Dikarya</taxon>
        <taxon>Ascomycota</taxon>
        <taxon>Pezizomycotina</taxon>
        <taxon>Sordariomycetes</taxon>
        <taxon>Hypocreomycetidae</taxon>
        <taxon>Hypocreales</taxon>
        <taxon>Clavicipitaceae</taxon>
        <taxon>Metarhizium</taxon>
    </lineage>
</organism>
<dbReference type="InterPro" id="IPR052431">
    <property type="entry name" value="SKI2_subfamily_helicases"/>
</dbReference>
<dbReference type="PANTHER" id="PTHR44533">
    <property type="entry name" value="DEAD/H RNA HELICASE, PUTATIVE-RELATED"/>
    <property type="match status" value="1"/>
</dbReference>
<sequence>MPPSDTLEPAKQQKPANVSSNRSKRPGNKKGGKLAALEAAAEIKAIAMKPKSDIKTNFWRAKCKEFLTEEDLISRYNLGLQYLQSLNKADELGPEVQLFTVDCLFRIIVDGKTSIDQMSIAALIWDSAYRLSTVTSGITPNVAIALEGIVKSLGFPGIDARANAPSRPLAFSCLDPKTLQNQYILLHGGPIEFQLEHCGPYLDRAIDSAADSRVRFEPDGWQRSVLDAIDKNQSLFITAPTSAGKTFISFYAMEKVLQADDDGVLAYVAPTTALVNQIAAEIHGRFSKSYKHAGRSVWAIYMQDYRINNSTGCQILVTVPYMLQNMLLTPSHAEKKNSWSTRIRRIIFDEIHCIGQAKDGIVWEQLLLQAPCPIIALSATVGNPRQLSDWLSSTERANANDLVTVQHHYRYSSLRNFIHVPPKEFCFSGLPALPGIYIPGLDGSLAFAFVHPVASLVNKEKGLPSDLSLEARDCLRLWRVMSQHATEKHSLPHALHPDEILPQLVKKMEIIHWEAELKAVLRQWMLDDSSPFDLVRRDLGRSLQHLAARDIMSTKHGCGEDCSHRKVDPDSITSTILPVLVDLHVKGALPCIVFNYDRIMCETLAHSIVDELGNREAAWKASKSSWQNKLADYHQYRAGLEIARSRAARTLRKEPKRKKKRGEDDDDDEKLSRAERARELADVDVSLVEFQSELRGCKVPEWLVCGLERGVGVHHSGMNPKYLQIVEVLFRRGFLRVVLATGTLALGINMPCRTVVFAGDSISLTALSFRQAAGRAGRRGFDMLGNVVFVGIPTAKVFRLLSSRLPDLTTQYPINTSFILQLAALLHGSNNSPFALQTINSIFSRPHLHLGLPESGITVRHHLRFSIEYLRRQLLLDTDGAPINFANCISSLHYTGNSVWAFHALLSKGYFHELCKDIDINPERVLVTLMLVLSHIFERQLCKHSDTEFVDDGIKRSSSIVFLPPLPRAAKDALSTHDAETLSIFKVYAKSYIDQYLHRGDDKLPLTRHRIGSDVTLDIPPSPVVRSPFVALSGHGDEFSTISELCNTVRSGVFLEEAIVPHLRIYLEESDPPLNAYLLDFFKHGDIGTIKHVNKIQASEVWSRLKDFATILHTIVACLADLTKSRPPSSKADVDIQSDRDALGVQHNGRMFAKQEADSSSSTGDKSVHGPANVEKPNLNEDSEGDWYQDEMSDKGLLRVLRTFAELHGEFEAKLKKIAV</sequence>
<keyword evidence="1" id="KW-0547">Nucleotide-binding</keyword>
<dbReference type="FunFam" id="3.40.50.300:FF:001039">
    <property type="entry name" value="ATP-dependent RNA helicase DDX60"/>
    <property type="match status" value="1"/>
</dbReference>
<dbReference type="GO" id="GO:0016787">
    <property type="term" value="F:hydrolase activity"/>
    <property type="evidence" value="ECO:0007669"/>
    <property type="project" value="UniProtKB-KW"/>
</dbReference>
<dbReference type="GO" id="GO:0005524">
    <property type="term" value="F:ATP binding"/>
    <property type="evidence" value="ECO:0007669"/>
    <property type="project" value="UniProtKB-KW"/>
</dbReference>
<name>A0A7D5ZC64_9HYPO</name>